<accession>A0ABP0GW70</accession>
<name>A0ABP0GW70_CLALP</name>
<comment type="caution">
    <text evidence="2">The sequence shown here is derived from an EMBL/GenBank/DDBJ whole genome shotgun (WGS) entry which is preliminary data.</text>
</comment>
<evidence type="ECO:0000256" key="1">
    <source>
        <dbReference type="SAM" id="MobiDB-lite"/>
    </source>
</evidence>
<keyword evidence="3" id="KW-1185">Reference proteome</keyword>
<feature type="region of interest" description="Disordered" evidence="1">
    <location>
        <begin position="1"/>
        <end position="25"/>
    </location>
</feature>
<organism evidence="2 3">
    <name type="scientific">Clavelina lepadiformis</name>
    <name type="common">Light-bulb sea squirt</name>
    <name type="synonym">Ascidia lepadiformis</name>
    <dbReference type="NCBI Taxonomy" id="159417"/>
    <lineage>
        <taxon>Eukaryota</taxon>
        <taxon>Metazoa</taxon>
        <taxon>Chordata</taxon>
        <taxon>Tunicata</taxon>
        <taxon>Ascidiacea</taxon>
        <taxon>Aplousobranchia</taxon>
        <taxon>Clavelinidae</taxon>
        <taxon>Clavelina</taxon>
    </lineage>
</organism>
<gene>
    <name evidence="2" type="ORF">CVLEPA_LOCUS29007</name>
</gene>
<reference evidence="2 3" key="1">
    <citation type="submission" date="2024-02" db="EMBL/GenBank/DDBJ databases">
        <authorList>
            <person name="Daric V."/>
            <person name="Darras S."/>
        </authorList>
    </citation>
    <scope>NUCLEOTIDE SEQUENCE [LARGE SCALE GENOMIC DNA]</scope>
</reference>
<sequence length="168" mass="19265">MSSKDIIEGQNVPQTPGVESRTSKGLPAPARDLCFRTTTVLHESSARIVTRYDTCDKFASGNLYFPCQKRNINAEIRLLEVYDERADNVSYVVKKYQVEDGSITFFKKPRAWDDRDARFTPNGSRRFFENSNNVIYDVIECYADGKIVAIKTPKAFEESFLAEENYHL</sequence>
<proteinExistence type="predicted"/>
<dbReference type="Proteomes" id="UP001642483">
    <property type="component" value="Unassembled WGS sequence"/>
</dbReference>
<evidence type="ECO:0000313" key="3">
    <source>
        <dbReference type="Proteomes" id="UP001642483"/>
    </source>
</evidence>
<evidence type="ECO:0000313" key="2">
    <source>
        <dbReference type="EMBL" id="CAK8695785.1"/>
    </source>
</evidence>
<protein>
    <submittedName>
        <fullName evidence="2">Uncharacterized protein</fullName>
    </submittedName>
</protein>
<dbReference type="EMBL" id="CAWYQH010000152">
    <property type="protein sequence ID" value="CAK8695785.1"/>
    <property type="molecule type" value="Genomic_DNA"/>
</dbReference>